<dbReference type="PIRSF" id="PIRSF038994">
    <property type="entry name" value="NagA"/>
    <property type="match status" value="1"/>
</dbReference>
<dbReference type="NCBIfam" id="TIGR00221">
    <property type="entry name" value="nagA"/>
    <property type="match status" value="1"/>
</dbReference>
<dbReference type="GO" id="GO:0046872">
    <property type="term" value="F:metal ion binding"/>
    <property type="evidence" value="ECO:0007669"/>
    <property type="project" value="UniProtKB-KW"/>
</dbReference>
<dbReference type="AlphaFoldDB" id="A0A1Q9A9P2"/>
<feature type="binding site" evidence="7">
    <location>
        <position position="259"/>
    </location>
    <ligand>
        <name>substrate</name>
    </ligand>
</feature>
<feature type="binding site" evidence="7">
    <location>
        <position position="235"/>
    </location>
    <ligand>
        <name>substrate</name>
    </ligand>
</feature>
<evidence type="ECO:0000256" key="3">
    <source>
        <dbReference type="ARBA" id="ARBA00022801"/>
    </source>
</evidence>
<dbReference type="InterPro" id="IPR032466">
    <property type="entry name" value="Metal_Hydrolase"/>
</dbReference>
<dbReference type="SUPFAM" id="SSF51556">
    <property type="entry name" value="Metallo-dependent hydrolases"/>
    <property type="match status" value="1"/>
</dbReference>
<dbReference type="InterPro" id="IPR011059">
    <property type="entry name" value="Metal-dep_hydrolase_composite"/>
</dbReference>
<dbReference type="Proteomes" id="UP000185598">
    <property type="component" value="Unassembled WGS sequence"/>
</dbReference>
<dbReference type="PANTHER" id="PTHR11113:SF14">
    <property type="entry name" value="N-ACETYLGLUCOSAMINE-6-PHOSPHATE DEACETYLASE"/>
    <property type="match status" value="1"/>
</dbReference>
<evidence type="ECO:0000313" key="11">
    <source>
        <dbReference type="EMBL" id="OLP51557.1"/>
    </source>
</evidence>
<protein>
    <submittedName>
        <fullName evidence="11">N-acetylglucosamine-6-phosphate deacetylase</fullName>
        <ecNumber evidence="10">3.5.1.25</ecNumber>
    </submittedName>
</protein>
<evidence type="ECO:0000256" key="4">
    <source>
        <dbReference type="ARBA" id="ARBA00023277"/>
    </source>
</evidence>
<evidence type="ECO:0000313" key="13">
    <source>
        <dbReference type="Proteomes" id="UP000544107"/>
    </source>
</evidence>
<keyword evidence="2 8" id="KW-0479">Metal-binding</keyword>
<feature type="binding site" evidence="8">
    <location>
        <position position="203"/>
    </location>
    <ligand>
        <name>Zn(2+)</name>
        <dbReference type="ChEBI" id="CHEBI:29105"/>
    </ligand>
</feature>
<dbReference type="Gene3D" id="3.20.20.140">
    <property type="entry name" value="Metal-dependent hydrolases"/>
    <property type="match status" value="1"/>
</dbReference>
<feature type="binding site" evidence="7">
    <location>
        <begin position="227"/>
        <end position="228"/>
    </location>
    <ligand>
        <name>substrate</name>
    </ligand>
</feature>
<evidence type="ECO:0000256" key="1">
    <source>
        <dbReference type="ARBA" id="ARBA00010716"/>
    </source>
</evidence>
<dbReference type="Gene3D" id="2.30.40.10">
    <property type="entry name" value="Urease, subunit C, domain 1"/>
    <property type="match status" value="1"/>
</dbReference>
<keyword evidence="4 5" id="KW-0119">Carbohydrate metabolism</keyword>
<evidence type="ECO:0000259" key="9">
    <source>
        <dbReference type="Pfam" id="PF01979"/>
    </source>
</evidence>
<dbReference type="CDD" id="cd00854">
    <property type="entry name" value="NagA"/>
    <property type="match status" value="1"/>
</dbReference>
<reference evidence="10 13" key="2">
    <citation type="submission" date="2020-08" db="EMBL/GenBank/DDBJ databases">
        <title>Genomic Encyclopedia of Type Strains, Phase IV (KMG-IV): sequencing the most valuable type-strain genomes for metagenomic binning, comparative biology and taxonomic classification.</title>
        <authorList>
            <person name="Goeker M."/>
        </authorList>
    </citation>
    <scope>NUCLEOTIDE SEQUENCE [LARGE SCALE GENOMIC DNA]</scope>
    <source>
        <strain evidence="10 13">DSM 100021</strain>
    </source>
</reference>
<comment type="similarity">
    <text evidence="1 5">Belongs to the metallo-dependent hydrolases superfamily. NagA family.</text>
</comment>
<comment type="caution">
    <text evidence="11">The sequence shown here is derived from an EMBL/GenBank/DDBJ whole genome shotgun (WGS) entry which is preliminary data.</text>
</comment>
<keyword evidence="12" id="KW-1185">Reference proteome</keyword>
<dbReference type="OrthoDB" id="9776488at2"/>
<evidence type="ECO:0000256" key="7">
    <source>
        <dbReference type="PIRSR" id="PIRSR038994-2"/>
    </source>
</evidence>
<organism evidence="11 12">
    <name type="scientific">Allorhizobium taibaishanense</name>
    <dbReference type="NCBI Taxonomy" id="887144"/>
    <lineage>
        <taxon>Bacteria</taxon>
        <taxon>Pseudomonadati</taxon>
        <taxon>Pseudomonadota</taxon>
        <taxon>Alphaproteobacteria</taxon>
        <taxon>Hyphomicrobiales</taxon>
        <taxon>Rhizobiaceae</taxon>
        <taxon>Rhizobium/Agrobacterium group</taxon>
        <taxon>Allorhizobium</taxon>
    </lineage>
</organism>
<sequence>MIPSLPASFSFAVTGGKVFDGAQFHDGKALIIADGRIVEVADLRAVSSDLPRVDAAGTLVVPGFVDLQVNGGGGVLLNNQPDLDGIRTICAAHARFGTTALLPTLITDRSELRDDVLALGRDAVAAMIPGYLGLHLEGPHLSLARKGTHDPSLIRPMRDEDLARLVASAGTFGQALITVAPESVTVQQVLALVAAGYHVSLGHTDTSCSKVSDYVDAGVTLVTHLFNAMSQMGNREPGLVGAALNSGALHCGLIADGFHVDPVSMQVALRAKRGPGRIFLVTDAMSSIGTNETGFMLNGRQVYRRDGRLTLADGTLAGADIDMLSCVRFVRDKIGLSLEEALNMASLYPADAIGAAAKGRLAPGADADFLLLTPTLDLLSTWIGGTCMYQASETRQGARA</sequence>
<name>A0A1Q9A9P2_9HYPH</name>
<feature type="binding site" evidence="8">
    <location>
        <position position="224"/>
    </location>
    <ligand>
        <name>Zn(2+)</name>
        <dbReference type="ChEBI" id="CHEBI:29105"/>
    </ligand>
</feature>
<dbReference type="SUPFAM" id="SSF51338">
    <property type="entry name" value="Composite domain of metallo-dependent hydrolases"/>
    <property type="match status" value="1"/>
</dbReference>
<feature type="domain" description="Amidohydrolase-related" evidence="9">
    <location>
        <begin position="59"/>
        <end position="385"/>
    </location>
</feature>
<evidence type="ECO:0000256" key="5">
    <source>
        <dbReference type="PIRNR" id="PIRNR038994"/>
    </source>
</evidence>
<dbReference type="RefSeq" id="WP_075613249.1">
    <property type="nucleotide sequence ID" value="NZ_JACIED010000006.1"/>
</dbReference>
<feature type="active site" description="Proton donor/acceptor" evidence="6">
    <location>
        <position position="283"/>
    </location>
</feature>
<dbReference type="Pfam" id="PF01979">
    <property type="entry name" value="Amidohydro_1"/>
    <property type="match status" value="1"/>
</dbReference>
<proteinExistence type="inferred from homology"/>
<accession>A0A1Q9A9P2</accession>
<feature type="binding site" evidence="7">
    <location>
        <position position="148"/>
    </location>
    <ligand>
        <name>substrate</name>
    </ligand>
</feature>
<keyword evidence="3 5" id="KW-0378">Hydrolase</keyword>
<dbReference type="STRING" id="887144.BJF91_16070"/>
<evidence type="ECO:0000256" key="2">
    <source>
        <dbReference type="ARBA" id="ARBA00022723"/>
    </source>
</evidence>
<reference evidence="11 12" key="1">
    <citation type="submission" date="2016-09" db="EMBL/GenBank/DDBJ databases">
        <title>Rhizobium oryziradicis sp. nov., isolated from the root of rice.</title>
        <authorList>
            <person name="Zhao J."/>
            <person name="Zhang X."/>
        </authorList>
    </citation>
    <scope>NUCLEOTIDE SEQUENCE [LARGE SCALE GENOMIC DNA]</scope>
    <source>
        <strain evidence="11 12">14971</strain>
    </source>
</reference>
<feature type="binding site" evidence="7">
    <location>
        <begin position="316"/>
        <end position="318"/>
    </location>
    <ligand>
        <name>substrate</name>
    </ligand>
</feature>
<dbReference type="Proteomes" id="UP000544107">
    <property type="component" value="Unassembled WGS sequence"/>
</dbReference>
<dbReference type="EMBL" id="JACIED010000006">
    <property type="protein sequence ID" value="MBB4009932.1"/>
    <property type="molecule type" value="Genomic_DNA"/>
</dbReference>
<dbReference type="GO" id="GO:0008448">
    <property type="term" value="F:N-acetylglucosamine-6-phosphate deacetylase activity"/>
    <property type="evidence" value="ECO:0007669"/>
    <property type="project" value="UniProtKB-EC"/>
</dbReference>
<dbReference type="EMBL" id="MKIN01000019">
    <property type="protein sequence ID" value="OLP51557.1"/>
    <property type="molecule type" value="Genomic_DNA"/>
</dbReference>
<dbReference type="PANTHER" id="PTHR11113">
    <property type="entry name" value="N-ACETYLGLUCOSAMINE-6-PHOSPHATE DEACETYLASE"/>
    <property type="match status" value="1"/>
</dbReference>
<gene>
    <name evidence="11" type="ORF">BJF91_16070</name>
    <name evidence="10" type="ORF">GGQ71_004229</name>
</gene>
<feature type="binding site" evidence="8">
    <location>
        <position position="137"/>
    </location>
    <ligand>
        <name>Zn(2+)</name>
        <dbReference type="ChEBI" id="CHEBI:29105"/>
    </ligand>
</feature>
<dbReference type="GO" id="GO:0006046">
    <property type="term" value="P:N-acetylglucosamine catabolic process"/>
    <property type="evidence" value="ECO:0007669"/>
    <property type="project" value="TreeGrafter"/>
</dbReference>
<dbReference type="InterPro" id="IPR006680">
    <property type="entry name" value="Amidohydro-rel"/>
</dbReference>
<evidence type="ECO:0000313" key="10">
    <source>
        <dbReference type="EMBL" id="MBB4009932.1"/>
    </source>
</evidence>
<evidence type="ECO:0000256" key="8">
    <source>
        <dbReference type="PIRSR" id="PIRSR038994-3"/>
    </source>
</evidence>
<evidence type="ECO:0000313" key="12">
    <source>
        <dbReference type="Proteomes" id="UP000185598"/>
    </source>
</evidence>
<dbReference type="InterPro" id="IPR003764">
    <property type="entry name" value="GlcNAc_6-P_deAcase"/>
</dbReference>
<evidence type="ECO:0000256" key="6">
    <source>
        <dbReference type="PIRSR" id="PIRSR038994-1"/>
    </source>
</evidence>
<dbReference type="EC" id="3.5.1.25" evidence="10"/>
<comment type="cofactor">
    <cofactor evidence="8">
        <name>a divalent metal cation</name>
        <dbReference type="ChEBI" id="CHEBI:60240"/>
    </cofactor>
    <text evidence="8">Binds 1 divalent metal cation per subunit.</text>
</comment>